<protein>
    <recommendedName>
        <fullName evidence="1">DUF6898 domain-containing protein</fullName>
    </recommendedName>
</protein>
<dbReference type="PATRIC" id="fig|1293439.3.peg.674"/>
<gene>
    <name evidence="2" type="ORF">WH87_05550</name>
</gene>
<dbReference type="InterPro" id="IPR054193">
    <property type="entry name" value="DUF6898"/>
</dbReference>
<proteinExistence type="predicted"/>
<sequence length="66" mass="7297">MTSGEVLFEFVQLGQQMRVAAIHADTGTEVVVITPRSASRAQMQQLALAKLRMKLGDTPEPPKRLF</sequence>
<evidence type="ECO:0000313" key="2">
    <source>
        <dbReference type="EMBL" id="KKC39623.1"/>
    </source>
</evidence>
<dbReference type="RefSeq" id="WP_046138149.1">
    <property type="nucleotide sequence ID" value="NZ_LANJ01000011.1"/>
</dbReference>
<evidence type="ECO:0000313" key="3">
    <source>
        <dbReference type="Proteomes" id="UP000033411"/>
    </source>
</evidence>
<dbReference type="AlphaFoldDB" id="A0A0F5QG04"/>
<reference evidence="2 3" key="1">
    <citation type="submission" date="2015-03" db="EMBL/GenBank/DDBJ databases">
        <authorList>
            <person name="Lepp D."/>
            <person name="Hassan Y.I."/>
            <person name="Li X.-Z."/>
            <person name="Zhou T."/>
        </authorList>
    </citation>
    <scope>NUCLEOTIDE SEQUENCE [LARGE SCALE GENOMIC DNA]</scope>
    <source>
        <strain evidence="2 3">E84</strain>
    </source>
</reference>
<evidence type="ECO:0000259" key="1">
    <source>
        <dbReference type="Pfam" id="PF21839"/>
    </source>
</evidence>
<name>A0A0F5QG04_9HYPH</name>
<comment type="caution">
    <text evidence="2">The sequence shown here is derived from an EMBL/GenBank/DDBJ whole genome shotgun (WGS) entry which is preliminary data.</text>
</comment>
<dbReference type="EMBL" id="LANJ01000011">
    <property type="protein sequence ID" value="KKC39623.1"/>
    <property type="molecule type" value="Genomic_DNA"/>
</dbReference>
<dbReference type="Proteomes" id="UP000033411">
    <property type="component" value="Unassembled WGS sequence"/>
</dbReference>
<dbReference type="OrthoDB" id="8454594at2"/>
<organism evidence="2 3">
    <name type="scientific">Devosia epidermidihirudinis</name>
    <dbReference type="NCBI Taxonomy" id="1293439"/>
    <lineage>
        <taxon>Bacteria</taxon>
        <taxon>Pseudomonadati</taxon>
        <taxon>Pseudomonadota</taxon>
        <taxon>Alphaproteobacteria</taxon>
        <taxon>Hyphomicrobiales</taxon>
        <taxon>Devosiaceae</taxon>
        <taxon>Devosia</taxon>
    </lineage>
</organism>
<accession>A0A0F5QG04</accession>
<dbReference type="Pfam" id="PF21839">
    <property type="entry name" value="DUF6898"/>
    <property type="match status" value="1"/>
</dbReference>
<feature type="domain" description="DUF6898" evidence="1">
    <location>
        <begin position="4"/>
        <end position="56"/>
    </location>
</feature>
<keyword evidence="3" id="KW-1185">Reference proteome</keyword>